<gene>
    <name evidence="3" type="ORF">CHH57_16900</name>
</gene>
<reference evidence="3 4" key="1">
    <citation type="submission" date="2017-07" db="EMBL/GenBank/DDBJ databases">
        <title>Isolation and whole genome analysis of endospore-forming bacteria from heroin.</title>
        <authorList>
            <person name="Kalinowski J."/>
            <person name="Ahrens B."/>
            <person name="Al-Dilaimi A."/>
            <person name="Winkler A."/>
            <person name="Wibberg D."/>
            <person name="Schleenbecker U."/>
            <person name="Ruckert C."/>
            <person name="Wolfel R."/>
            <person name="Grass G."/>
        </authorList>
    </citation>
    <scope>NUCLEOTIDE SEQUENCE [LARGE SCALE GENOMIC DNA]</scope>
    <source>
        <strain evidence="3 4">7521-2</strain>
    </source>
</reference>
<dbReference type="PROSITE" id="PS51995">
    <property type="entry name" value="ATLF"/>
    <property type="match status" value="1"/>
</dbReference>
<comment type="subcellular location">
    <subcellularLocation>
        <location evidence="1">Secreted</location>
    </subcellularLocation>
</comment>
<accession>A0A268F9I5</accession>
<dbReference type="SUPFAM" id="SSF55486">
    <property type="entry name" value="Metalloproteases ('zincins'), catalytic domain"/>
    <property type="match status" value="1"/>
</dbReference>
<keyword evidence="2" id="KW-0964">Secreted</keyword>
<dbReference type="AlphaFoldDB" id="A0A268F9I5"/>
<dbReference type="CDD" id="cd20183">
    <property type="entry name" value="M34_PPEP"/>
    <property type="match status" value="1"/>
</dbReference>
<dbReference type="Proteomes" id="UP000216961">
    <property type="component" value="Unassembled WGS sequence"/>
</dbReference>
<dbReference type="EMBL" id="NPBQ01000100">
    <property type="protein sequence ID" value="PAD82030.1"/>
    <property type="molecule type" value="Genomic_DNA"/>
</dbReference>
<proteinExistence type="predicted"/>
<evidence type="ECO:0000313" key="4">
    <source>
        <dbReference type="Proteomes" id="UP000216961"/>
    </source>
</evidence>
<dbReference type="Pfam" id="PF07737">
    <property type="entry name" value="ATLF"/>
    <property type="match status" value="1"/>
</dbReference>
<dbReference type="GO" id="GO:0008237">
    <property type="term" value="F:metallopeptidase activity"/>
    <property type="evidence" value="ECO:0007669"/>
    <property type="project" value="InterPro"/>
</dbReference>
<evidence type="ECO:0000256" key="2">
    <source>
        <dbReference type="ARBA" id="ARBA00022525"/>
    </source>
</evidence>
<dbReference type="Gene3D" id="3.40.390.10">
    <property type="entry name" value="Collagenase (Catalytic Domain)"/>
    <property type="match status" value="1"/>
</dbReference>
<comment type="caution">
    <text evidence="3">The sequence shown here is derived from an EMBL/GenBank/DDBJ whole genome shotgun (WGS) entry which is preliminary data.</text>
</comment>
<dbReference type="InterPro" id="IPR047568">
    <property type="entry name" value="ATLF-like_dom"/>
</dbReference>
<name>A0A268F9I5_NIACI</name>
<organism evidence="3 4">
    <name type="scientific">Niallia circulans</name>
    <name type="common">Bacillus circulans</name>
    <dbReference type="NCBI Taxonomy" id="1397"/>
    <lineage>
        <taxon>Bacteria</taxon>
        <taxon>Bacillati</taxon>
        <taxon>Bacillota</taxon>
        <taxon>Bacilli</taxon>
        <taxon>Bacillales</taxon>
        <taxon>Bacillaceae</taxon>
        <taxon>Niallia</taxon>
    </lineage>
</organism>
<dbReference type="RefSeq" id="WP_095332017.1">
    <property type="nucleotide sequence ID" value="NZ_CP026031.1"/>
</dbReference>
<dbReference type="GO" id="GO:0005576">
    <property type="term" value="C:extracellular region"/>
    <property type="evidence" value="ECO:0007669"/>
    <property type="project" value="UniProtKB-SubCell"/>
</dbReference>
<sequence length="235" mass="26322">MRWLKRLAPVGMIAATSILMGNSQLPNNEICLKNLSDLTVIKAHLSTEAKENLGNIILLPDAHFDQAEAATIIERLNKLPPTLLNKIQSSGIKVKLFTGKLTDNKTAQKFAGIIPRGYNSQKTWDDVPGIGGGKVVLVKIGASEKGKGHSSVNLEYHELAHSIDYKILKNASKSERYKAIWNEEKRSLFPTRQYFLQYAEEYFAETFAMFYVGGTDKEKLFESAPKTYHYIASIK</sequence>
<evidence type="ECO:0000313" key="3">
    <source>
        <dbReference type="EMBL" id="PAD82030.1"/>
    </source>
</evidence>
<dbReference type="InterPro" id="IPR024079">
    <property type="entry name" value="MetalloPept_cat_dom_sf"/>
</dbReference>
<protein>
    <submittedName>
        <fullName evidence="3">Toxin</fullName>
    </submittedName>
</protein>
<dbReference type="InterPro" id="IPR014781">
    <property type="entry name" value="Anthrax_toxin_lethal/edema_N/C"/>
</dbReference>
<evidence type="ECO:0000256" key="1">
    <source>
        <dbReference type="ARBA" id="ARBA00004613"/>
    </source>
</evidence>
<dbReference type="KEGG" id="bcir:C2I06_07750"/>